<dbReference type="Gene3D" id="3.40.50.980">
    <property type="match status" value="2"/>
</dbReference>
<dbReference type="Proteomes" id="UP000641646">
    <property type="component" value="Unassembled WGS sequence"/>
</dbReference>
<dbReference type="SUPFAM" id="SSF53335">
    <property type="entry name" value="S-adenosyl-L-methionine-dependent methyltransferases"/>
    <property type="match status" value="1"/>
</dbReference>
<dbReference type="Gene3D" id="1.10.10.1830">
    <property type="entry name" value="Non-ribosomal peptide synthase, adenylation domain"/>
    <property type="match status" value="1"/>
</dbReference>
<dbReference type="InterPro" id="IPR010071">
    <property type="entry name" value="AA_adenyl_dom"/>
</dbReference>
<organism evidence="6 7">
    <name type="scientific">Aerosakkonema funiforme FACHB-1375</name>
    <dbReference type="NCBI Taxonomy" id="2949571"/>
    <lineage>
        <taxon>Bacteria</taxon>
        <taxon>Bacillati</taxon>
        <taxon>Cyanobacteriota</taxon>
        <taxon>Cyanophyceae</taxon>
        <taxon>Oscillatoriophycideae</taxon>
        <taxon>Aerosakkonematales</taxon>
        <taxon>Aerosakkonemataceae</taxon>
        <taxon>Aerosakkonema</taxon>
    </lineage>
</organism>
<dbReference type="PANTHER" id="PTHR45527">
    <property type="entry name" value="NONRIBOSOMAL PEPTIDE SYNTHETASE"/>
    <property type="match status" value="1"/>
</dbReference>
<keyword evidence="4" id="KW-0677">Repeat</keyword>
<evidence type="ECO:0000256" key="2">
    <source>
        <dbReference type="ARBA" id="ARBA00022450"/>
    </source>
</evidence>
<dbReference type="InterPro" id="IPR000873">
    <property type="entry name" value="AMP-dep_synth/lig_dom"/>
</dbReference>
<feature type="domain" description="Carrier" evidence="5">
    <location>
        <begin position="1479"/>
        <end position="1554"/>
    </location>
</feature>
<dbReference type="CDD" id="cd05930">
    <property type="entry name" value="A_NRPS"/>
    <property type="match status" value="1"/>
</dbReference>
<dbReference type="Gene3D" id="2.30.38.10">
    <property type="entry name" value="Luciferase, Domain 3"/>
    <property type="match status" value="1"/>
</dbReference>
<sequence>MNIVEFLSQLRSLDIQVFVDSDRIRCNAPEGVITPELRAEIQERKTEIILFLKAANSTSKNNTISLVPISRDRNIPLSFAQQRLWFLDGLVPNNPFYNVPAAVRLTGSLNLEALSQTFNEIVRRHEALRTTFVTVEGQPVQVIHPALKVYLPIIDLQDLPLGEREKKALRLTAQEAQKPFNLSTEILLRITLLRLSATEHILLLNMHHIVSDGWSIGLLIQELAILYTAFANEQPSPLPELPIQYADFAYWQREWLQGKVLETQLSYWRQQLNAISTLNLPTDRPRPAIQTYRGARKIVQLPKGLSAALEAFSQQEGVTLFMTLLAAFQILLYRYTQQENITLGSPIANRNRSEIEGLIGFFVNSLVLRTDLSGNPTFREVLMRVKEVTLGAYAHQDLPFEKLVEELHPERNLNQNPLFQVVFALQNSPMSPLELPNLMLSPLQFDTETTRFDLEFHLWEPSPNNKLWVDSAEGISGFVIYSTDLFDESTINRMWGHFQTLLEGIVANPEQQIAELSLLTESELHQLLVEWNATQVEYPKNQCVHQLFEERVKQNPDAIALIFEDKQLTYQELNIRSNQLANYLQNLGVGAEVLVGICVERSFDMVIGMLGILKAGGAYLPLDPTYPSERLSFILEDAQVSVLLTEERWVNRVQSRNSKLICLDKDWQTIAEESKDNPSDNVTANNLAYVIYTSGSTGEPKGVKIEHKGLLNLIYWHQKAFAISPLDRATQISGVAFDACVWEIWPYLSAGASIYFPDEETKRSPENIRDYLVANGITISFLPTPLAEKVLLLEWPHAVALRILLTGGDKLHHYPIAEYPFQLVNNYGPTENTVVTTSGIVPVSKQPNVAPAIGRPIANTKVYVLDKHLQPVPIGIPGELYIAGDGLARGYLNRTELTETRFLQLTETRFLQETGFLSEARLYQTGDLVRYRTDGNIEFLGRLDEQIKIRGYRIELGEIESVLSQHPAVLQTVVTNREYAGENRLVAYVALNPEYSSEQEQIQQKQLQNEQISQWQMLYNETYDRSVTDPDPTFNIVGWNSSYTNQPIPAEQMQEWVNNQVAQILALQPSRVLEIGCGTGLLLFRIAPHCHKYCGTDFSSASLDYIRQHLQNQELPQVTLLQKMATDFEGIEAKSFDAVILNSVVQYFPNIDYLLHAIEGAIEATAPGGVIFIGDVRSLPLLQAFHASVQLHQAEPSLTREQLQQRVEMQIFQETELVIEPAFFIALKQHFPQINDVQLQPIRGRHHNELTQFRYNAILHIGVEKDGERTPPQPRGGGTEGGFTDCLDWEENNLTISTVRQILIDNQPEILGISNVPNARVMAAVKTVEWLFNTEKFASAIQMREALQKLDRIGVDPEDWYVLDVPYNIEISWTDSNNEGRYNVVLQRQDASSKKLIFPHSTQLRPWQTYANNPLQAKAARKLVPQLQMYLAEKLPEYMIPSAFVVLDSLPLTPNGKVDRRALPAPDPIKPELAAGYVAPRTPVEEILVKIFAEVLGVKRVSIHENFFELGGHSLLATQLVSRVRDAFKIELPLRSVFETPTIAELSKVVEAFKDSNGENKAPALVPISRESRRMKLSSLNKESK</sequence>
<dbReference type="Pfam" id="PF00550">
    <property type="entry name" value="PP-binding"/>
    <property type="match status" value="1"/>
</dbReference>
<dbReference type="InterPro" id="IPR045851">
    <property type="entry name" value="AMP-bd_C_sf"/>
</dbReference>
<dbReference type="FunFam" id="3.40.50.12780:FF:000012">
    <property type="entry name" value="Non-ribosomal peptide synthetase"/>
    <property type="match status" value="1"/>
</dbReference>
<dbReference type="InterPro" id="IPR013217">
    <property type="entry name" value="Methyltransf_12"/>
</dbReference>
<evidence type="ECO:0000259" key="5">
    <source>
        <dbReference type="PROSITE" id="PS50075"/>
    </source>
</evidence>
<dbReference type="InterPro" id="IPR029063">
    <property type="entry name" value="SAM-dependent_MTases_sf"/>
</dbReference>
<dbReference type="GO" id="GO:0003824">
    <property type="term" value="F:catalytic activity"/>
    <property type="evidence" value="ECO:0007669"/>
    <property type="project" value="InterPro"/>
</dbReference>
<dbReference type="SUPFAM" id="SSF56801">
    <property type="entry name" value="Acetyl-CoA synthetase-like"/>
    <property type="match status" value="1"/>
</dbReference>
<dbReference type="RefSeq" id="WP_190464908.1">
    <property type="nucleotide sequence ID" value="NZ_JACJPW010000031.1"/>
</dbReference>
<dbReference type="InterPro" id="IPR020806">
    <property type="entry name" value="PKS_PP-bd"/>
</dbReference>
<keyword evidence="3" id="KW-0597">Phosphoprotein</keyword>
<dbReference type="InterPro" id="IPR006162">
    <property type="entry name" value="Ppantetheine_attach_site"/>
</dbReference>
<dbReference type="PIRSF" id="PIRSF001617">
    <property type="entry name" value="Alpha-AR"/>
    <property type="match status" value="1"/>
</dbReference>
<dbReference type="SMART" id="SM00823">
    <property type="entry name" value="PKS_PP"/>
    <property type="match status" value="1"/>
</dbReference>
<dbReference type="NCBIfam" id="TIGR01733">
    <property type="entry name" value="AA-adenyl-dom"/>
    <property type="match status" value="1"/>
</dbReference>
<dbReference type="Gene3D" id="3.30.300.30">
    <property type="match status" value="2"/>
</dbReference>
<reference evidence="6" key="1">
    <citation type="journal article" date="2015" name="ISME J.">
        <title>Draft Genome Sequence of Streptomyces incarnatus NRRL8089, which Produces the Nucleoside Antibiotic Sinefungin.</title>
        <authorList>
            <person name="Oshima K."/>
            <person name="Hattori M."/>
            <person name="Shimizu H."/>
            <person name="Fukuda K."/>
            <person name="Nemoto M."/>
            <person name="Inagaki K."/>
            <person name="Tamura T."/>
        </authorList>
    </citation>
    <scope>NUCLEOTIDE SEQUENCE</scope>
    <source>
        <strain evidence="6">FACHB-1375</strain>
    </source>
</reference>
<proteinExistence type="predicted"/>
<dbReference type="PROSITE" id="PS00455">
    <property type="entry name" value="AMP_BINDING"/>
    <property type="match status" value="1"/>
</dbReference>
<dbReference type="PANTHER" id="PTHR45527:SF1">
    <property type="entry name" value="FATTY ACID SYNTHASE"/>
    <property type="match status" value="1"/>
</dbReference>
<dbReference type="InterPro" id="IPR023213">
    <property type="entry name" value="CAT-like_dom_sf"/>
</dbReference>
<comment type="caution">
    <text evidence="6">The sequence shown here is derived from an EMBL/GenBank/DDBJ whole genome shotgun (WGS) entry which is preliminary data.</text>
</comment>
<evidence type="ECO:0000256" key="4">
    <source>
        <dbReference type="ARBA" id="ARBA00022737"/>
    </source>
</evidence>
<dbReference type="FunFam" id="3.30.559.10:FF:000012">
    <property type="entry name" value="Non-ribosomal peptide synthetase"/>
    <property type="match status" value="1"/>
</dbReference>
<dbReference type="PROSITE" id="PS00012">
    <property type="entry name" value="PHOSPHOPANTETHEINE"/>
    <property type="match status" value="1"/>
</dbReference>
<dbReference type="Gene3D" id="3.40.50.1820">
    <property type="entry name" value="alpha/beta hydrolase"/>
    <property type="match status" value="1"/>
</dbReference>
<dbReference type="GO" id="GO:0031177">
    <property type="term" value="F:phosphopantetheine binding"/>
    <property type="evidence" value="ECO:0007669"/>
    <property type="project" value="InterPro"/>
</dbReference>
<dbReference type="InterPro" id="IPR041464">
    <property type="entry name" value="TubC_N"/>
</dbReference>
<comment type="cofactor">
    <cofactor evidence="1">
        <name>pantetheine 4'-phosphate</name>
        <dbReference type="ChEBI" id="CHEBI:47942"/>
    </cofactor>
</comment>
<gene>
    <name evidence="6" type="ORF">H6G03_13450</name>
</gene>
<keyword evidence="7" id="KW-1185">Reference proteome</keyword>
<dbReference type="InterPro" id="IPR044894">
    <property type="entry name" value="TubC_N_sf"/>
</dbReference>
<evidence type="ECO:0000256" key="3">
    <source>
        <dbReference type="ARBA" id="ARBA00022553"/>
    </source>
</evidence>
<dbReference type="Gene3D" id="3.40.50.150">
    <property type="entry name" value="Vaccinia Virus protein VP39"/>
    <property type="match status" value="1"/>
</dbReference>
<dbReference type="CDD" id="cd19531">
    <property type="entry name" value="LCL_NRPS-like"/>
    <property type="match status" value="1"/>
</dbReference>
<dbReference type="FunFam" id="3.40.50.980:FF:000001">
    <property type="entry name" value="Non-ribosomal peptide synthetase"/>
    <property type="match status" value="1"/>
</dbReference>
<reference evidence="6" key="2">
    <citation type="submission" date="2020-08" db="EMBL/GenBank/DDBJ databases">
        <authorList>
            <person name="Chen M."/>
            <person name="Teng W."/>
            <person name="Zhao L."/>
            <person name="Hu C."/>
            <person name="Zhou Y."/>
            <person name="Han B."/>
            <person name="Song L."/>
            <person name="Shu W."/>
        </authorList>
    </citation>
    <scope>NUCLEOTIDE SEQUENCE</scope>
    <source>
        <strain evidence="6">FACHB-1375</strain>
    </source>
</reference>
<evidence type="ECO:0000313" key="6">
    <source>
        <dbReference type="EMBL" id="MBD2182097.1"/>
    </source>
</evidence>
<evidence type="ECO:0000256" key="1">
    <source>
        <dbReference type="ARBA" id="ARBA00001957"/>
    </source>
</evidence>
<dbReference type="GO" id="GO:0009403">
    <property type="term" value="P:toxin biosynthetic process"/>
    <property type="evidence" value="ECO:0007669"/>
    <property type="project" value="UniProtKB-ARBA"/>
</dbReference>
<dbReference type="Pfam" id="PF00668">
    <property type="entry name" value="Condensation"/>
    <property type="match status" value="1"/>
</dbReference>
<dbReference type="Gene3D" id="3.30.559.10">
    <property type="entry name" value="Chloramphenicol acetyltransferase-like domain"/>
    <property type="match status" value="1"/>
</dbReference>
<dbReference type="Pfam" id="PF18563">
    <property type="entry name" value="TubC_N"/>
    <property type="match status" value="1"/>
</dbReference>
<evidence type="ECO:0000313" key="7">
    <source>
        <dbReference type="Proteomes" id="UP000641646"/>
    </source>
</evidence>
<dbReference type="SUPFAM" id="SSF52777">
    <property type="entry name" value="CoA-dependent acyltransferases"/>
    <property type="match status" value="2"/>
</dbReference>
<dbReference type="EMBL" id="JACJPW010000031">
    <property type="protein sequence ID" value="MBD2182097.1"/>
    <property type="molecule type" value="Genomic_DNA"/>
</dbReference>
<dbReference type="GO" id="GO:0008610">
    <property type="term" value="P:lipid biosynthetic process"/>
    <property type="evidence" value="ECO:0007669"/>
    <property type="project" value="UniProtKB-ARBA"/>
</dbReference>
<dbReference type="GO" id="GO:0005829">
    <property type="term" value="C:cytosol"/>
    <property type="evidence" value="ECO:0007669"/>
    <property type="project" value="TreeGrafter"/>
</dbReference>
<dbReference type="SUPFAM" id="SSF47336">
    <property type="entry name" value="ACP-like"/>
    <property type="match status" value="1"/>
</dbReference>
<dbReference type="Pfam" id="PF08242">
    <property type="entry name" value="Methyltransf_12"/>
    <property type="match status" value="1"/>
</dbReference>
<dbReference type="CDD" id="cd02440">
    <property type="entry name" value="AdoMet_MTases"/>
    <property type="match status" value="1"/>
</dbReference>
<dbReference type="InterPro" id="IPR029058">
    <property type="entry name" value="AB_hydrolase_fold"/>
</dbReference>
<dbReference type="Pfam" id="PF00501">
    <property type="entry name" value="AMP-binding"/>
    <property type="match status" value="1"/>
</dbReference>
<dbReference type="Gene3D" id="3.30.559.30">
    <property type="entry name" value="Nonribosomal peptide synthetase, condensation domain"/>
    <property type="match status" value="1"/>
</dbReference>
<protein>
    <submittedName>
        <fullName evidence="6">Amino acid adenylation domain-containing protein</fullName>
    </submittedName>
</protein>
<dbReference type="InterPro" id="IPR009081">
    <property type="entry name" value="PP-bd_ACP"/>
</dbReference>
<dbReference type="InterPro" id="IPR020845">
    <property type="entry name" value="AMP-binding_CS"/>
</dbReference>
<dbReference type="PROSITE" id="PS50075">
    <property type="entry name" value="CARRIER"/>
    <property type="match status" value="1"/>
</dbReference>
<name>A0A926VG15_9CYAN</name>
<dbReference type="InterPro" id="IPR036736">
    <property type="entry name" value="ACP-like_sf"/>
</dbReference>
<accession>A0A926VG15</accession>
<keyword evidence="2" id="KW-0596">Phosphopantetheine</keyword>
<dbReference type="InterPro" id="IPR001242">
    <property type="entry name" value="Condensation_dom"/>
</dbReference>
<dbReference type="GO" id="GO:0043041">
    <property type="term" value="P:amino acid activation for nonribosomal peptide biosynthetic process"/>
    <property type="evidence" value="ECO:0007669"/>
    <property type="project" value="TreeGrafter"/>
</dbReference>
<dbReference type="FunFam" id="1.10.1200.10:FF:000005">
    <property type="entry name" value="Nonribosomal peptide synthetase 1"/>
    <property type="match status" value="1"/>
</dbReference>